<feature type="coiled-coil region" evidence="1">
    <location>
        <begin position="88"/>
        <end position="115"/>
    </location>
</feature>
<name>A0A6A3H508_9STRA</name>
<proteinExistence type="predicted"/>
<evidence type="ECO:0000256" key="2">
    <source>
        <dbReference type="SAM" id="MobiDB-lite"/>
    </source>
</evidence>
<gene>
    <name evidence="3" type="ORF">PF011_g28564</name>
</gene>
<dbReference type="Proteomes" id="UP000460718">
    <property type="component" value="Unassembled WGS sequence"/>
</dbReference>
<dbReference type="AlphaFoldDB" id="A0A6A3H508"/>
<keyword evidence="1" id="KW-0175">Coiled coil</keyword>
<evidence type="ECO:0000256" key="1">
    <source>
        <dbReference type="SAM" id="Coils"/>
    </source>
</evidence>
<organism evidence="3 4">
    <name type="scientific">Phytophthora fragariae</name>
    <dbReference type="NCBI Taxonomy" id="53985"/>
    <lineage>
        <taxon>Eukaryota</taxon>
        <taxon>Sar</taxon>
        <taxon>Stramenopiles</taxon>
        <taxon>Oomycota</taxon>
        <taxon>Peronosporomycetes</taxon>
        <taxon>Peronosporales</taxon>
        <taxon>Peronosporaceae</taxon>
        <taxon>Phytophthora</taxon>
    </lineage>
</organism>
<comment type="caution">
    <text evidence="3">The sequence shown here is derived from an EMBL/GenBank/DDBJ whole genome shotgun (WGS) entry which is preliminary data.</text>
</comment>
<accession>A0A6A3H508</accession>
<reference evidence="3 4" key="1">
    <citation type="submission" date="2018-09" db="EMBL/GenBank/DDBJ databases">
        <title>Genomic investigation of the strawberry pathogen Phytophthora fragariae indicates pathogenicity is determined by transcriptional variation in three key races.</title>
        <authorList>
            <person name="Adams T.M."/>
            <person name="Armitage A.D."/>
            <person name="Sobczyk M.K."/>
            <person name="Bates H.J."/>
            <person name="Dunwell J.M."/>
            <person name="Nellist C.F."/>
            <person name="Harrison R.J."/>
        </authorList>
    </citation>
    <scope>NUCLEOTIDE SEQUENCE [LARGE SCALE GENOMIC DNA]</scope>
    <source>
        <strain evidence="3 4">SCRP245</strain>
    </source>
</reference>
<feature type="region of interest" description="Disordered" evidence="2">
    <location>
        <begin position="29"/>
        <end position="78"/>
    </location>
</feature>
<protein>
    <submittedName>
        <fullName evidence="3">Uncharacterized protein</fullName>
    </submittedName>
</protein>
<evidence type="ECO:0000313" key="3">
    <source>
        <dbReference type="EMBL" id="KAE8964719.1"/>
    </source>
</evidence>
<sequence length="566" mass="63540">MCPVACGTVRVVFFRLSALDPSRVRPTGPIPFHSSIRDSPPTSQNPNGPQDVAPVWTRPAKKNKDGRPRKPRKGWGPYRSVLNERSVAFNLTLDVQNLQQEVDNLSALRDILQTKTLVQHYSPEGSLVRVVKEFYWGFRTAGIVHEVGRKMVLNEQDQKTFLDVIMDTEVDVGNALSGTVVMMQQMAMYSTFLRTICLTMQSFDVVEAEDSVVISTKAKLRFQILRSTIEGIFPHVMGNEWLVSQLVGKEVEPAMGITFVFNGDGKCCKYSVDLDFVGAFLSIIKDPVVVDMLLGRALIADNCMFGVIDEPREPEEEKPVAINVEQVGGLEEECHSFTEKQSEYRGVSTSGPPRTEDQTCLRAVEDYFVALAKGYDPAVHRGFVWDHFARDSQEKIAERWLSLSNCFSILSFQRKAVASVEYGSQKGTRVIKASAKYMLRITPATIQFVFPHLRDRHQLRNMLIGNVLGVPSQIKLFIQGGSGRIFAIEEHMDFAVSLRKLFAGRQELQVVMLHAKRALESFNLSDSTAINRVEISTSDVEPVDERQKTAATISPRRMIRMSDLLS</sequence>
<evidence type="ECO:0000313" key="4">
    <source>
        <dbReference type="Proteomes" id="UP000460718"/>
    </source>
</evidence>
<dbReference type="EMBL" id="QXFW01004692">
    <property type="protein sequence ID" value="KAE8964719.1"/>
    <property type="molecule type" value="Genomic_DNA"/>
</dbReference>